<dbReference type="OrthoDB" id="5480482at2"/>
<proteinExistence type="predicted"/>
<dbReference type="EMBL" id="VLLB01000002">
    <property type="protein sequence ID" value="TWI67759.1"/>
    <property type="molecule type" value="Genomic_DNA"/>
</dbReference>
<protein>
    <submittedName>
        <fullName evidence="1">Uncharacterized protein</fullName>
    </submittedName>
</protein>
<evidence type="ECO:0000313" key="1">
    <source>
        <dbReference type="EMBL" id="TWI67759.1"/>
    </source>
</evidence>
<dbReference type="GO" id="GO:0005975">
    <property type="term" value="P:carbohydrate metabolic process"/>
    <property type="evidence" value="ECO:0007669"/>
    <property type="project" value="InterPro"/>
</dbReference>
<evidence type="ECO:0000313" key="2">
    <source>
        <dbReference type="Proteomes" id="UP000318431"/>
    </source>
</evidence>
<dbReference type="SUPFAM" id="SSF48208">
    <property type="entry name" value="Six-hairpin glycosidases"/>
    <property type="match status" value="1"/>
</dbReference>
<gene>
    <name evidence="1" type="ORF">IP91_01878</name>
</gene>
<accession>A0A562RFC1</accession>
<dbReference type="InterPro" id="IPR008928">
    <property type="entry name" value="6-hairpin_glycosidase_sf"/>
</dbReference>
<organism evidence="1 2">
    <name type="scientific">Pseudoduganella lurida</name>
    <dbReference type="NCBI Taxonomy" id="1036180"/>
    <lineage>
        <taxon>Bacteria</taxon>
        <taxon>Pseudomonadati</taxon>
        <taxon>Pseudomonadota</taxon>
        <taxon>Betaproteobacteria</taxon>
        <taxon>Burkholderiales</taxon>
        <taxon>Oxalobacteraceae</taxon>
        <taxon>Telluria group</taxon>
        <taxon>Pseudoduganella</taxon>
    </lineage>
</organism>
<sequence>MRGAKNDVKRIGRTLLAAGLGTLAGCGGNGADAPAGERLLAGGLTVAAAQKSPWPVWSGLDYPYNEPPLAAAPAVTFGIAQLTQSASQTVFTGTHTLASGSVQNYRIGVFLHNDVFYWQADAAVTIAANGTFTVTLPRSVGSADRAVLILYPSTYNPLSASNCNAATATCSGRVTTTTKLSLPADPAVLKAYTAAYFPAAMTSTNAQIAGLQGMMNTPLITGGPYGDGRLIRSFRDMDSAFLYDQALAVIAFSLAGDQAHADLVINAMAKLQGPSGAWVFSYLTDGEDGNAGVNMRIAGSNAWFGMALNAYQKAFASKKYLAMSTKLHNYLLGELVNITVNGTAQKGLRFAPTNYVAGRAGIYALEHQLDAYASMHQYYALNGGTQYQTAATALRRMSESLWNGSRFLGGYDANTNTLNTSERYLDNYSWSVLALGNTGSANQNFAAALPAMCDYFTTTGKLDYPSRKVTGIVGFYDVIYDGVPSSSPFVWSEGSLGAVMAMRQGAGTMTCAGNTATDILESMNYMVDKLRNMPYATQNANGDFTSSGSVAGTAWLYYANQAKNPYAHY</sequence>
<dbReference type="Proteomes" id="UP000318431">
    <property type="component" value="Unassembled WGS sequence"/>
</dbReference>
<name>A0A562RFC1_9BURK</name>
<dbReference type="PROSITE" id="PS51257">
    <property type="entry name" value="PROKAR_LIPOPROTEIN"/>
    <property type="match status" value="1"/>
</dbReference>
<reference evidence="1 2" key="1">
    <citation type="journal article" date="2015" name="Stand. Genomic Sci.">
        <title>Genomic Encyclopedia of Bacterial and Archaeal Type Strains, Phase III: the genomes of soil and plant-associated and newly described type strains.</title>
        <authorList>
            <person name="Whitman W.B."/>
            <person name="Woyke T."/>
            <person name="Klenk H.P."/>
            <person name="Zhou Y."/>
            <person name="Lilburn T.G."/>
            <person name="Beck B.J."/>
            <person name="De Vos P."/>
            <person name="Vandamme P."/>
            <person name="Eisen J.A."/>
            <person name="Garrity G."/>
            <person name="Hugenholtz P."/>
            <person name="Kyrpides N.C."/>
        </authorList>
    </citation>
    <scope>NUCLEOTIDE SEQUENCE [LARGE SCALE GENOMIC DNA]</scope>
    <source>
        <strain evidence="1 2">CGMCC 1.10822</strain>
    </source>
</reference>
<dbReference type="RefSeq" id="WP_145648663.1">
    <property type="nucleotide sequence ID" value="NZ_VLLB01000002.1"/>
</dbReference>
<keyword evidence="2" id="KW-1185">Reference proteome</keyword>
<dbReference type="AlphaFoldDB" id="A0A562RFC1"/>
<comment type="caution">
    <text evidence="1">The sequence shown here is derived from an EMBL/GenBank/DDBJ whole genome shotgun (WGS) entry which is preliminary data.</text>
</comment>